<dbReference type="GO" id="GO:0016787">
    <property type="term" value="F:hydrolase activity"/>
    <property type="evidence" value="ECO:0007669"/>
    <property type="project" value="UniProtKB-KW"/>
</dbReference>
<sequence>MMGSPYIYLEYLQCLLVVLQEQGFKNPAVFIQIFTPIPKGVYPYHLEETVKGWSYVLKENPTSNCIIIGDSTGATLILSLLLFLAKPNFEMINATESDINLTKPLAAFLISPIPKFNISDNIQKNHQNALEICPDILTKKIVNNWGKNYIPDFDFDSEENSENPENCGYHSPGLCNDEEWWKNAFPEFGIVISYGAEELLAPEIDFLTTNLKKFGKVKVDKHNAHVHDWPILTYFTERTQEDREESIQYFAGVISRMLLWNTETYFSSNAKEPTNILKIDYEYS</sequence>
<dbReference type="InterPro" id="IPR019436">
    <property type="entry name" value="Say1-like"/>
</dbReference>
<dbReference type="SUPFAM" id="SSF53474">
    <property type="entry name" value="alpha/beta-Hydrolases"/>
    <property type="match status" value="1"/>
</dbReference>
<dbReference type="InterPro" id="IPR029058">
    <property type="entry name" value="AB_hydrolase_fold"/>
</dbReference>
<evidence type="ECO:0000256" key="1">
    <source>
        <dbReference type="ARBA" id="ARBA00022801"/>
    </source>
</evidence>
<name>A0A1E4TPT3_PACTA</name>
<dbReference type="Gene3D" id="3.40.50.1820">
    <property type="entry name" value="alpha/beta hydrolase"/>
    <property type="match status" value="1"/>
</dbReference>
<dbReference type="InterPro" id="IPR050300">
    <property type="entry name" value="GDXG_lipolytic_enzyme"/>
</dbReference>
<dbReference type="Pfam" id="PF10340">
    <property type="entry name" value="Say1_Mug180"/>
    <property type="match status" value="1"/>
</dbReference>
<gene>
    <name evidence="2" type="ORF">PACTADRAFT_51517</name>
</gene>
<keyword evidence="3" id="KW-1185">Reference proteome</keyword>
<dbReference type="PANTHER" id="PTHR48081">
    <property type="entry name" value="AB HYDROLASE SUPERFAMILY PROTEIN C4A8.06C"/>
    <property type="match status" value="1"/>
</dbReference>
<dbReference type="EMBL" id="KV454017">
    <property type="protein sequence ID" value="ODV93761.1"/>
    <property type="molecule type" value="Genomic_DNA"/>
</dbReference>
<dbReference type="OrthoDB" id="408631at2759"/>
<organism evidence="2 3">
    <name type="scientific">Pachysolen tannophilus NRRL Y-2460</name>
    <dbReference type="NCBI Taxonomy" id="669874"/>
    <lineage>
        <taxon>Eukaryota</taxon>
        <taxon>Fungi</taxon>
        <taxon>Dikarya</taxon>
        <taxon>Ascomycota</taxon>
        <taxon>Saccharomycotina</taxon>
        <taxon>Pichiomycetes</taxon>
        <taxon>Pachysolenaceae</taxon>
        <taxon>Pachysolen</taxon>
    </lineage>
</organism>
<protein>
    <recommendedName>
        <fullName evidence="4">Alpha/beta hydrolase fold-3 domain-containing protein</fullName>
    </recommendedName>
</protein>
<reference evidence="3" key="1">
    <citation type="submission" date="2016-05" db="EMBL/GenBank/DDBJ databases">
        <title>Comparative genomics of biotechnologically important yeasts.</title>
        <authorList>
            <consortium name="DOE Joint Genome Institute"/>
            <person name="Riley R."/>
            <person name="Haridas S."/>
            <person name="Wolfe K.H."/>
            <person name="Lopes M.R."/>
            <person name="Hittinger C.T."/>
            <person name="Goker M."/>
            <person name="Salamov A."/>
            <person name="Wisecaver J."/>
            <person name="Long T.M."/>
            <person name="Aerts A.L."/>
            <person name="Barry K."/>
            <person name="Choi C."/>
            <person name="Clum A."/>
            <person name="Coughlan A.Y."/>
            <person name="Deshpande S."/>
            <person name="Douglass A.P."/>
            <person name="Hanson S.J."/>
            <person name="Klenk H.-P."/>
            <person name="Labutti K."/>
            <person name="Lapidus A."/>
            <person name="Lindquist E."/>
            <person name="Lipzen A."/>
            <person name="Meier-Kolthoff J.P."/>
            <person name="Ohm R.A."/>
            <person name="Otillar R.P."/>
            <person name="Pangilinan J."/>
            <person name="Peng Y."/>
            <person name="Rokas A."/>
            <person name="Rosa C.A."/>
            <person name="Scheuner C."/>
            <person name="Sibirny A.A."/>
            <person name="Slot J.C."/>
            <person name="Stielow J.B."/>
            <person name="Sun H."/>
            <person name="Kurtzman C.P."/>
            <person name="Blackwell M."/>
            <person name="Grigoriev I.V."/>
            <person name="Jeffries T.W."/>
        </authorList>
    </citation>
    <scope>NUCLEOTIDE SEQUENCE [LARGE SCALE GENOMIC DNA]</scope>
    <source>
        <strain evidence="3">NRRL Y-2460</strain>
    </source>
</reference>
<dbReference type="STRING" id="669874.A0A1E4TPT3"/>
<dbReference type="AlphaFoldDB" id="A0A1E4TPT3"/>
<keyword evidence="1" id="KW-0378">Hydrolase</keyword>
<evidence type="ECO:0000313" key="3">
    <source>
        <dbReference type="Proteomes" id="UP000094236"/>
    </source>
</evidence>
<dbReference type="Proteomes" id="UP000094236">
    <property type="component" value="Unassembled WGS sequence"/>
</dbReference>
<dbReference type="PANTHER" id="PTHR48081:SF2">
    <property type="entry name" value="ALPHA_BETA-HYDROLASE"/>
    <property type="match status" value="1"/>
</dbReference>
<evidence type="ECO:0000313" key="2">
    <source>
        <dbReference type="EMBL" id="ODV93761.1"/>
    </source>
</evidence>
<accession>A0A1E4TPT3</accession>
<evidence type="ECO:0008006" key="4">
    <source>
        <dbReference type="Google" id="ProtNLM"/>
    </source>
</evidence>
<proteinExistence type="predicted"/>